<name>A0A8X7QBC7_BRACI</name>
<sequence>MRVSSNRIVLASTLTSTVHGRRPIDTGGEDLAICLEEWSDDEMAAELPCNHKYHFKCVKKWLMIHNTCPQCRYEMPL</sequence>
<dbReference type="InterPro" id="IPR051826">
    <property type="entry name" value="E3_ubiquitin-ligase_domain"/>
</dbReference>
<reference evidence="3 4" key="1">
    <citation type="submission" date="2020-02" db="EMBL/GenBank/DDBJ databases">
        <authorList>
            <person name="Ma Q."/>
            <person name="Huang Y."/>
            <person name="Song X."/>
            <person name="Pei D."/>
        </authorList>
    </citation>
    <scope>NUCLEOTIDE SEQUENCE [LARGE SCALE GENOMIC DNA]</scope>
    <source>
        <strain evidence="3">Sxm20200214</strain>
        <tissue evidence="3">Leaf</tissue>
    </source>
</reference>
<evidence type="ECO:0000313" key="3">
    <source>
        <dbReference type="EMBL" id="KAG2264414.1"/>
    </source>
</evidence>
<dbReference type="SUPFAM" id="SSF57850">
    <property type="entry name" value="RING/U-box"/>
    <property type="match status" value="1"/>
</dbReference>
<gene>
    <name evidence="3" type="ORF">Bca52824_071493</name>
</gene>
<comment type="caution">
    <text evidence="3">The sequence shown here is derived from an EMBL/GenBank/DDBJ whole genome shotgun (WGS) entry which is preliminary data.</text>
</comment>
<dbReference type="InterPro" id="IPR013083">
    <property type="entry name" value="Znf_RING/FYVE/PHD"/>
</dbReference>
<dbReference type="EMBL" id="JAAMPC010000014">
    <property type="protein sequence ID" value="KAG2264414.1"/>
    <property type="molecule type" value="Genomic_DNA"/>
</dbReference>
<keyword evidence="1" id="KW-0479">Metal-binding</keyword>
<dbReference type="GO" id="GO:0006511">
    <property type="term" value="P:ubiquitin-dependent protein catabolic process"/>
    <property type="evidence" value="ECO:0007669"/>
    <property type="project" value="TreeGrafter"/>
</dbReference>
<dbReference type="Pfam" id="PF13639">
    <property type="entry name" value="zf-RING_2"/>
    <property type="match status" value="1"/>
</dbReference>
<accession>A0A8X7QBC7</accession>
<dbReference type="SMART" id="SM00184">
    <property type="entry name" value="RING"/>
    <property type="match status" value="1"/>
</dbReference>
<proteinExistence type="predicted"/>
<dbReference type="GO" id="GO:0061630">
    <property type="term" value="F:ubiquitin protein ligase activity"/>
    <property type="evidence" value="ECO:0007669"/>
    <property type="project" value="TreeGrafter"/>
</dbReference>
<dbReference type="InterPro" id="IPR001841">
    <property type="entry name" value="Znf_RING"/>
</dbReference>
<feature type="domain" description="RING-type" evidence="2">
    <location>
        <begin position="33"/>
        <end position="72"/>
    </location>
</feature>
<dbReference type="PANTHER" id="PTHR22765">
    <property type="entry name" value="RING FINGER AND PROTEASE ASSOCIATED DOMAIN-CONTAINING"/>
    <property type="match status" value="1"/>
</dbReference>
<evidence type="ECO:0000313" key="4">
    <source>
        <dbReference type="Proteomes" id="UP000886595"/>
    </source>
</evidence>
<evidence type="ECO:0000259" key="2">
    <source>
        <dbReference type="PROSITE" id="PS50089"/>
    </source>
</evidence>
<dbReference type="PROSITE" id="PS50089">
    <property type="entry name" value="ZF_RING_2"/>
    <property type="match status" value="1"/>
</dbReference>
<dbReference type="AlphaFoldDB" id="A0A8X7QBC7"/>
<dbReference type="OrthoDB" id="8062037at2759"/>
<protein>
    <recommendedName>
        <fullName evidence="2">RING-type domain-containing protein</fullName>
    </recommendedName>
</protein>
<dbReference type="PANTHER" id="PTHR22765:SF434">
    <property type="entry name" value="GB|AAD18119.1-RELATED"/>
    <property type="match status" value="1"/>
</dbReference>
<keyword evidence="4" id="KW-1185">Reference proteome</keyword>
<keyword evidence="1" id="KW-0862">Zinc</keyword>
<evidence type="ECO:0000256" key="1">
    <source>
        <dbReference type="PROSITE-ProRule" id="PRU00175"/>
    </source>
</evidence>
<dbReference type="GO" id="GO:0008270">
    <property type="term" value="F:zinc ion binding"/>
    <property type="evidence" value="ECO:0007669"/>
    <property type="project" value="UniProtKB-KW"/>
</dbReference>
<keyword evidence="1" id="KW-0863">Zinc-finger</keyword>
<dbReference type="Gene3D" id="3.30.40.10">
    <property type="entry name" value="Zinc/RING finger domain, C3HC4 (zinc finger)"/>
    <property type="match status" value="1"/>
</dbReference>
<organism evidence="3 4">
    <name type="scientific">Brassica carinata</name>
    <name type="common">Ethiopian mustard</name>
    <name type="synonym">Abyssinian cabbage</name>
    <dbReference type="NCBI Taxonomy" id="52824"/>
    <lineage>
        <taxon>Eukaryota</taxon>
        <taxon>Viridiplantae</taxon>
        <taxon>Streptophyta</taxon>
        <taxon>Embryophyta</taxon>
        <taxon>Tracheophyta</taxon>
        <taxon>Spermatophyta</taxon>
        <taxon>Magnoliopsida</taxon>
        <taxon>eudicotyledons</taxon>
        <taxon>Gunneridae</taxon>
        <taxon>Pentapetalae</taxon>
        <taxon>rosids</taxon>
        <taxon>malvids</taxon>
        <taxon>Brassicales</taxon>
        <taxon>Brassicaceae</taxon>
        <taxon>Brassiceae</taxon>
        <taxon>Brassica</taxon>
    </lineage>
</organism>
<dbReference type="Proteomes" id="UP000886595">
    <property type="component" value="Unassembled WGS sequence"/>
</dbReference>